<reference evidence="1 2" key="1">
    <citation type="submission" date="2021-06" db="EMBL/GenBank/DDBJ databases">
        <title>Whole genome sequences of Flavobacterium sp. KK2020170 and assembly.</title>
        <authorList>
            <person name="Kitahara K."/>
            <person name="Miyoshi S."/>
            <person name="Uesaka K."/>
        </authorList>
    </citation>
    <scope>NUCLEOTIDE SEQUENCE [LARGE SCALE GENOMIC DNA]</scope>
    <source>
        <strain evidence="1 2">KK2020170</strain>
    </source>
</reference>
<protein>
    <recommendedName>
        <fullName evidence="3">MetA-pathway of phenol degradation</fullName>
    </recommendedName>
</protein>
<organism evidence="1 2">
    <name type="scientific">Flavobacterium okayamense</name>
    <dbReference type="NCBI Taxonomy" id="2830782"/>
    <lineage>
        <taxon>Bacteria</taxon>
        <taxon>Pseudomonadati</taxon>
        <taxon>Bacteroidota</taxon>
        <taxon>Flavobacteriia</taxon>
        <taxon>Flavobacteriales</taxon>
        <taxon>Flavobacteriaceae</taxon>
        <taxon>Flavobacterium</taxon>
    </lineage>
</organism>
<dbReference type="PROSITE" id="PS51257">
    <property type="entry name" value="PROKAR_LIPOPROTEIN"/>
    <property type="match status" value="1"/>
</dbReference>
<dbReference type="RefSeq" id="WP_221258782.1">
    <property type="nucleotide sequence ID" value="NZ_AP024749.1"/>
</dbReference>
<name>A0ABN6HXY4_9FLAO</name>
<proteinExistence type="predicted"/>
<evidence type="ECO:0000313" key="2">
    <source>
        <dbReference type="Proteomes" id="UP000825258"/>
    </source>
</evidence>
<keyword evidence="2" id="KW-1185">Reference proteome</keyword>
<accession>A0ABN6HXY4</accession>
<evidence type="ECO:0008006" key="3">
    <source>
        <dbReference type="Google" id="ProtNLM"/>
    </source>
</evidence>
<evidence type="ECO:0000313" key="1">
    <source>
        <dbReference type="EMBL" id="BCY27143.1"/>
    </source>
</evidence>
<dbReference type="Proteomes" id="UP000825258">
    <property type="component" value="Chromosome"/>
</dbReference>
<sequence length="296" mass="32742">MSRIFKSTVLIFAVFFYQNIFSQGCSDAGFCTLENFQGTATDSISFSNSLKFGANIGAADNDVSVFGSYLEYSRQLNANWEVLAKLTYLSQSVDGFSSSSLADAYLTASYSVNSSVKIIGGLKIPFTDGNLKDNGFALPMDFQPSLGTLDLILGTSKSYKNWAFVFAYQQPLTQNNNEFLATSGSDYISTNNFKRAGDILLRTSYKLNIADKFLITPSLLPIYHLANDKFTDVDDVEKEIKGSNGLTLNANLYLNYMINQRNSLELSFGSPLVVRDKRPDGLTRGFVANLEYKISF</sequence>
<dbReference type="EMBL" id="AP024749">
    <property type="protein sequence ID" value="BCY27143.1"/>
    <property type="molecule type" value="Genomic_DNA"/>
</dbReference>
<gene>
    <name evidence="1" type="ORF">KK2020170_00110</name>
</gene>